<dbReference type="EMBL" id="MG944226">
    <property type="protein sequence ID" value="AVJ51742.1"/>
    <property type="molecule type" value="Genomic_DNA"/>
</dbReference>
<dbReference type="Proteomes" id="UP000242034">
    <property type="component" value="Segment"/>
</dbReference>
<evidence type="ECO:0000313" key="2">
    <source>
        <dbReference type="Proteomes" id="UP000242034"/>
    </source>
</evidence>
<sequence length="89" mass="10248">MAKRVYYREPESASESREKVDELLDSGAISQQLAEAFYIALDHQAQLDYDGLTEEFNETDNDDLKQLFIDTGIVIQLSEEQTRRVKYGV</sequence>
<organism evidence="1 2">
    <name type="scientific">Microbacterium phage Casey</name>
    <dbReference type="NCBI Taxonomy" id="2099442"/>
    <lineage>
        <taxon>Viruses</taxon>
        <taxon>Duplodnaviria</taxon>
        <taxon>Heunggongvirae</taxon>
        <taxon>Uroviricota</taxon>
        <taxon>Caudoviricetes</taxon>
        <taxon>Pikminvirus</taxon>
        <taxon>Pikminvirus pikmin</taxon>
    </lineage>
</organism>
<evidence type="ECO:0000313" key="1">
    <source>
        <dbReference type="EMBL" id="AVJ51742.1"/>
    </source>
</evidence>
<proteinExistence type="predicted"/>
<name>A0A2P1CKM4_9CAUD</name>
<reference evidence="1 2" key="1">
    <citation type="submission" date="2018-02" db="EMBL/GenBank/DDBJ databases">
        <authorList>
            <person name="Zack K.M."/>
            <person name="Aull H.G."/>
            <person name="Garlena R.A."/>
            <person name="Russell D.A."/>
            <person name="Pope W.H."/>
            <person name="Jacobs-Sera D."/>
            <person name="Hatfull G.F."/>
        </authorList>
    </citation>
    <scope>NUCLEOTIDE SEQUENCE [LARGE SCALE GENOMIC DNA]</scope>
</reference>
<accession>A0A2P1CKM4</accession>
<protein>
    <submittedName>
        <fullName evidence="1">Uncharacterized protein</fullName>
    </submittedName>
</protein>
<gene>
    <name evidence="1" type="primary">46</name>
    <name evidence="1" type="ORF">PBI_CASEY_46</name>
</gene>